<keyword evidence="8" id="KW-0859">Xylose metabolism</keyword>
<evidence type="ECO:0000256" key="9">
    <source>
        <dbReference type="RuleBase" id="RU000610"/>
    </source>
</evidence>
<comment type="similarity">
    <text evidence="8">Belongs to the xylose isomerase family.</text>
</comment>
<dbReference type="GO" id="GO:0019324">
    <property type="term" value="P:L-lyxose metabolic process"/>
    <property type="evidence" value="ECO:0007669"/>
    <property type="project" value="TreeGrafter"/>
</dbReference>
<dbReference type="AlphaFoldDB" id="A0A8J3N5I6"/>
<dbReference type="GO" id="GO:0008740">
    <property type="term" value="F:L-rhamnose isomerase activity"/>
    <property type="evidence" value="ECO:0007669"/>
    <property type="project" value="TreeGrafter"/>
</dbReference>
<keyword evidence="3" id="KW-0963">Cytoplasm</keyword>
<dbReference type="Gene3D" id="3.20.20.150">
    <property type="entry name" value="Divalent-metal-dependent TIM barrel enzymes"/>
    <property type="match status" value="1"/>
</dbReference>
<evidence type="ECO:0000256" key="4">
    <source>
        <dbReference type="ARBA" id="ARBA00022723"/>
    </source>
</evidence>
<dbReference type="InterPro" id="IPR050337">
    <property type="entry name" value="L-rhamnose_isomerase"/>
</dbReference>
<evidence type="ECO:0000256" key="6">
    <source>
        <dbReference type="ARBA" id="ARBA00023235"/>
    </source>
</evidence>
<evidence type="ECO:0000256" key="8">
    <source>
        <dbReference type="RuleBase" id="RU000609"/>
    </source>
</evidence>
<comment type="subcellular location">
    <subcellularLocation>
        <location evidence="1 9">Cytoplasm</location>
    </subcellularLocation>
</comment>
<gene>
    <name evidence="11" type="ORF">KSF_091620</name>
</gene>
<protein>
    <recommendedName>
        <fullName evidence="2 8">Xylose isomerase</fullName>
        <ecNumber evidence="8">5.3.1.5</ecNumber>
    </recommendedName>
</protein>
<evidence type="ECO:0000259" key="10">
    <source>
        <dbReference type="Pfam" id="PF01261"/>
    </source>
</evidence>
<evidence type="ECO:0000256" key="3">
    <source>
        <dbReference type="ARBA" id="ARBA00022490"/>
    </source>
</evidence>
<accession>A0A8J3N5I6</accession>
<dbReference type="InterPro" id="IPR013022">
    <property type="entry name" value="Xyl_isomerase-like_TIM-brl"/>
</dbReference>
<evidence type="ECO:0000313" key="12">
    <source>
        <dbReference type="Proteomes" id="UP000597444"/>
    </source>
</evidence>
<sequence>MVNYEFGAGIWMFQQFIDRYATDAYGPAVSTLEAIERAAEVGDIKVLDINYPFAGDDVTVEQVRETLKRTGLRAQAITPHLYMREYQLGSFTNPDPNVRRKATDLGKKAIEIAQQLDAKYVKFWPGQDGFDYPFQADYRRLWEHSVEGVRTVAESAPEMQFAIEYKAKEPRVHMFFGSAARTLLAIEDMGVDNVGIVFDLGHSFFAKETPAEALQMVARRGKLVSVELNDNWREWDDDMAVGSVHLIETLEFLQALRQINWQGPLLLDQFPFREDAVQAARASISTIRALEGVLDRLDLNALTAAQDRQDALAAQQIVLTTLLGAGIAKDER</sequence>
<evidence type="ECO:0000256" key="2">
    <source>
        <dbReference type="ARBA" id="ARBA00018232"/>
    </source>
</evidence>
<dbReference type="InterPro" id="IPR001998">
    <property type="entry name" value="Xylose_isomerase"/>
</dbReference>
<evidence type="ECO:0000256" key="1">
    <source>
        <dbReference type="ARBA" id="ARBA00004496"/>
    </source>
</evidence>
<dbReference type="GO" id="GO:0009045">
    <property type="term" value="F:xylose isomerase activity"/>
    <property type="evidence" value="ECO:0007669"/>
    <property type="project" value="UniProtKB-EC"/>
</dbReference>
<dbReference type="GO" id="GO:0019301">
    <property type="term" value="P:rhamnose catabolic process"/>
    <property type="evidence" value="ECO:0007669"/>
    <property type="project" value="TreeGrafter"/>
</dbReference>
<evidence type="ECO:0000256" key="5">
    <source>
        <dbReference type="ARBA" id="ARBA00023211"/>
    </source>
</evidence>
<dbReference type="Proteomes" id="UP000597444">
    <property type="component" value="Unassembled WGS sequence"/>
</dbReference>
<feature type="domain" description="Xylose isomerase-like TIM barrel" evidence="10">
    <location>
        <begin position="56"/>
        <end position="288"/>
    </location>
</feature>
<dbReference type="RefSeq" id="WP_220209774.1">
    <property type="nucleotide sequence ID" value="NZ_BNJK01000002.1"/>
</dbReference>
<keyword evidence="4 8" id="KW-0479">Metal-binding</keyword>
<dbReference type="PROSITE" id="PS51415">
    <property type="entry name" value="XYLOSE_ISOMERASE"/>
    <property type="match status" value="1"/>
</dbReference>
<dbReference type="PANTHER" id="PTHR30268">
    <property type="entry name" value="L-RHAMNOSE ISOMERASE"/>
    <property type="match status" value="1"/>
</dbReference>
<dbReference type="EC" id="5.3.1.5" evidence="8"/>
<keyword evidence="5" id="KW-0464">Manganese</keyword>
<organism evidence="11 12">
    <name type="scientific">Reticulibacter mediterranei</name>
    <dbReference type="NCBI Taxonomy" id="2778369"/>
    <lineage>
        <taxon>Bacteria</taxon>
        <taxon>Bacillati</taxon>
        <taxon>Chloroflexota</taxon>
        <taxon>Ktedonobacteria</taxon>
        <taxon>Ktedonobacterales</taxon>
        <taxon>Reticulibacteraceae</taxon>
        <taxon>Reticulibacter</taxon>
    </lineage>
</organism>
<dbReference type="SUPFAM" id="SSF51658">
    <property type="entry name" value="Xylose isomerase-like"/>
    <property type="match status" value="1"/>
</dbReference>
<keyword evidence="12" id="KW-1185">Reference proteome</keyword>
<keyword evidence="7 8" id="KW-0119">Carbohydrate metabolism</keyword>
<evidence type="ECO:0000256" key="7">
    <source>
        <dbReference type="ARBA" id="ARBA00023277"/>
    </source>
</evidence>
<dbReference type="EMBL" id="BNJK01000002">
    <property type="protein sequence ID" value="GHO99114.1"/>
    <property type="molecule type" value="Genomic_DNA"/>
</dbReference>
<comment type="subunit">
    <text evidence="9">Homotetramer.</text>
</comment>
<dbReference type="InterPro" id="IPR036237">
    <property type="entry name" value="Xyl_isomerase-like_sf"/>
</dbReference>
<dbReference type="GO" id="GO:0046872">
    <property type="term" value="F:metal ion binding"/>
    <property type="evidence" value="ECO:0007669"/>
    <property type="project" value="UniProtKB-KW"/>
</dbReference>
<proteinExistence type="inferred from homology"/>
<dbReference type="GO" id="GO:0005737">
    <property type="term" value="C:cytoplasm"/>
    <property type="evidence" value="ECO:0007669"/>
    <property type="project" value="UniProtKB-SubCell"/>
</dbReference>
<dbReference type="GO" id="GO:0042732">
    <property type="term" value="P:D-xylose metabolic process"/>
    <property type="evidence" value="ECO:0007669"/>
    <property type="project" value="UniProtKB-KW"/>
</dbReference>
<dbReference type="PRINTS" id="PR00688">
    <property type="entry name" value="XYLOSISMRASE"/>
</dbReference>
<dbReference type="PANTHER" id="PTHR30268:SF0">
    <property type="entry name" value="L-RHAMNOSE ISOMERASE"/>
    <property type="match status" value="1"/>
</dbReference>
<dbReference type="Pfam" id="PF01261">
    <property type="entry name" value="AP_endonuc_2"/>
    <property type="match status" value="1"/>
</dbReference>
<name>A0A8J3N5I6_9CHLR</name>
<keyword evidence="6 8" id="KW-0413">Isomerase</keyword>
<comment type="catalytic activity">
    <reaction evidence="8">
        <text>alpha-D-xylose = alpha-D-xylulofuranose</text>
        <dbReference type="Rhea" id="RHEA:22816"/>
        <dbReference type="ChEBI" id="CHEBI:28518"/>
        <dbReference type="ChEBI" id="CHEBI:188998"/>
        <dbReference type="EC" id="5.3.1.5"/>
    </reaction>
</comment>
<reference evidence="11" key="1">
    <citation type="submission" date="2020-10" db="EMBL/GenBank/DDBJ databases">
        <title>Taxonomic study of unclassified bacteria belonging to the class Ktedonobacteria.</title>
        <authorList>
            <person name="Yabe S."/>
            <person name="Wang C.M."/>
            <person name="Zheng Y."/>
            <person name="Sakai Y."/>
            <person name="Cavaletti L."/>
            <person name="Monciardini P."/>
            <person name="Donadio S."/>
        </authorList>
    </citation>
    <scope>NUCLEOTIDE SEQUENCE</scope>
    <source>
        <strain evidence="11">ID150040</strain>
    </source>
</reference>
<evidence type="ECO:0000313" key="11">
    <source>
        <dbReference type="EMBL" id="GHO99114.1"/>
    </source>
</evidence>
<comment type="caution">
    <text evidence="11">The sequence shown here is derived from an EMBL/GenBank/DDBJ whole genome shotgun (WGS) entry which is preliminary data.</text>
</comment>